<dbReference type="STRING" id="4572.M7ZZS5"/>
<gene>
    <name evidence="5" type="ORF">TRIUR3_16517</name>
</gene>
<feature type="compositionally biased region" description="Basic and acidic residues" evidence="4">
    <location>
        <begin position="173"/>
        <end position="185"/>
    </location>
</feature>
<sequence>MSERKILTTNFIINLQSLKTYIWLQCFDGSIQQVEEEVAMFCPMICREIVKNGTGSSKNHAIALPERVNPSSLSLILDYCRFHQVPGRSNKEEKLEPLKNINDDPRIRLLNRLYAKKRKELQERQKLKDIQVQQEQKDERSLDELLCFINGDGGSGGGKAGKNKKRNKRRKDPKNLPKADPEHLNKEEGACAVPCNAGAVNNISRAPCPSSDVQDDNEYPFEDGDLDDGLDPAMQEELDREVEDFARRLNSVWPERMHLGQERRIESQLIGGNGSLQRFSGFNHR</sequence>
<dbReference type="EMBL" id="KD192747">
    <property type="protein sequence ID" value="EMS53624.1"/>
    <property type="molecule type" value="Genomic_DNA"/>
</dbReference>
<accession>M7ZZS5</accession>
<feature type="region of interest" description="Disordered" evidence="4">
    <location>
        <begin position="153"/>
        <end position="185"/>
    </location>
</feature>
<evidence type="ECO:0000256" key="2">
    <source>
        <dbReference type="ARBA" id="ARBA00009993"/>
    </source>
</evidence>
<proteinExistence type="inferred from homology"/>
<dbReference type="GO" id="GO:0016567">
    <property type="term" value="P:protein ubiquitination"/>
    <property type="evidence" value="ECO:0007669"/>
    <property type="project" value="UniProtKB-UniPathway"/>
</dbReference>
<dbReference type="OMA" id="AIMQREM"/>
<dbReference type="InterPro" id="IPR011333">
    <property type="entry name" value="SKP1/BTB/POZ_sf"/>
</dbReference>
<reference evidence="5" key="1">
    <citation type="journal article" date="2013" name="Nature">
        <title>Draft genome of the wheat A-genome progenitor Triticum urartu.</title>
        <authorList>
            <person name="Ling H.Q."/>
            <person name="Zhao S."/>
            <person name="Liu D."/>
            <person name="Wang J."/>
            <person name="Sun H."/>
            <person name="Zhang C."/>
            <person name="Fan H."/>
            <person name="Li D."/>
            <person name="Dong L."/>
            <person name="Tao Y."/>
            <person name="Gao C."/>
            <person name="Wu H."/>
            <person name="Li Y."/>
            <person name="Cui Y."/>
            <person name="Guo X."/>
            <person name="Zheng S."/>
            <person name="Wang B."/>
            <person name="Yu K."/>
            <person name="Liang Q."/>
            <person name="Yang W."/>
            <person name="Lou X."/>
            <person name="Chen J."/>
            <person name="Feng M."/>
            <person name="Jian J."/>
            <person name="Zhang X."/>
            <person name="Luo G."/>
            <person name="Jiang Y."/>
            <person name="Liu J."/>
            <person name="Wang Z."/>
            <person name="Sha Y."/>
            <person name="Zhang B."/>
            <person name="Wu H."/>
            <person name="Tang D."/>
            <person name="Shen Q."/>
            <person name="Xue P."/>
            <person name="Zou S."/>
            <person name="Wang X."/>
            <person name="Liu X."/>
            <person name="Wang F."/>
            <person name="Yang Y."/>
            <person name="An X."/>
            <person name="Dong Z."/>
            <person name="Zhang K."/>
            <person name="Zhang X."/>
            <person name="Luo M.C."/>
            <person name="Dvorak J."/>
            <person name="Tong Y."/>
            <person name="Wang J."/>
            <person name="Yang H."/>
            <person name="Li Z."/>
            <person name="Wang D."/>
            <person name="Zhang A."/>
            <person name="Wang J."/>
        </authorList>
    </citation>
    <scope>NUCLEOTIDE SEQUENCE</scope>
</reference>
<dbReference type="Gene3D" id="3.30.710.10">
    <property type="entry name" value="Potassium Channel Kv1.1, Chain A"/>
    <property type="match status" value="1"/>
</dbReference>
<comment type="similarity">
    <text evidence="2">Belongs to the SKP1 family.</text>
</comment>
<feature type="region of interest" description="Disordered" evidence="4">
    <location>
        <begin position="206"/>
        <end position="231"/>
    </location>
</feature>
<dbReference type="SMART" id="SM00512">
    <property type="entry name" value="Skp1"/>
    <property type="match status" value="1"/>
</dbReference>
<dbReference type="GO" id="GO:0009867">
    <property type="term" value="P:jasmonic acid mediated signaling pathway"/>
    <property type="evidence" value="ECO:0007669"/>
    <property type="project" value="UniProtKB-ARBA"/>
</dbReference>
<feature type="compositionally biased region" description="Acidic residues" evidence="4">
    <location>
        <begin position="213"/>
        <end position="231"/>
    </location>
</feature>
<dbReference type="GO" id="GO:0006511">
    <property type="term" value="P:ubiquitin-dependent protein catabolic process"/>
    <property type="evidence" value="ECO:0007669"/>
    <property type="project" value="InterPro"/>
</dbReference>
<keyword evidence="3" id="KW-0833">Ubl conjugation pathway</keyword>
<protein>
    <submittedName>
        <fullName evidence="5">SKP1-like protein 21</fullName>
    </submittedName>
</protein>
<dbReference type="eggNOG" id="KOG1724">
    <property type="taxonomic scope" value="Eukaryota"/>
</dbReference>
<dbReference type="SUPFAM" id="SSF54695">
    <property type="entry name" value="POZ domain"/>
    <property type="match status" value="1"/>
</dbReference>
<evidence type="ECO:0000256" key="4">
    <source>
        <dbReference type="SAM" id="MobiDB-lite"/>
    </source>
</evidence>
<comment type="pathway">
    <text evidence="1">Protein modification; protein ubiquitination.</text>
</comment>
<organism evidence="5">
    <name type="scientific">Triticum urartu</name>
    <name type="common">Red wild einkorn</name>
    <name type="synonym">Crithodium urartu</name>
    <dbReference type="NCBI Taxonomy" id="4572"/>
    <lineage>
        <taxon>Eukaryota</taxon>
        <taxon>Viridiplantae</taxon>
        <taxon>Streptophyta</taxon>
        <taxon>Embryophyta</taxon>
        <taxon>Tracheophyta</taxon>
        <taxon>Spermatophyta</taxon>
        <taxon>Magnoliopsida</taxon>
        <taxon>Liliopsida</taxon>
        <taxon>Poales</taxon>
        <taxon>Poaceae</taxon>
        <taxon>BOP clade</taxon>
        <taxon>Pooideae</taxon>
        <taxon>Triticodae</taxon>
        <taxon>Triticeae</taxon>
        <taxon>Triticinae</taxon>
        <taxon>Triticum</taxon>
    </lineage>
</organism>
<evidence type="ECO:0000256" key="3">
    <source>
        <dbReference type="ARBA" id="ARBA00022786"/>
    </source>
</evidence>
<evidence type="ECO:0000256" key="1">
    <source>
        <dbReference type="ARBA" id="ARBA00004906"/>
    </source>
</evidence>
<dbReference type="InterPro" id="IPR001232">
    <property type="entry name" value="SKP1-like"/>
</dbReference>
<dbReference type="InterPro" id="IPR016897">
    <property type="entry name" value="SKP1"/>
</dbReference>
<dbReference type="PANTHER" id="PTHR11165">
    <property type="entry name" value="SKP1"/>
    <property type="match status" value="1"/>
</dbReference>
<evidence type="ECO:0000313" key="5">
    <source>
        <dbReference type="EMBL" id="EMS53624.1"/>
    </source>
</evidence>
<dbReference type="AlphaFoldDB" id="M7ZZS5"/>
<name>M7ZZS5_TRIUA</name>
<dbReference type="UniPathway" id="UPA00143"/>
<feature type="compositionally biased region" description="Basic residues" evidence="4">
    <location>
        <begin position="161"/>
        <end position="172"/>
    </location>
</feature>